<evidence type="ECO:0000313" key="1">
    <source>
        <dbReference type="EMBL" id="KAJ7740323.1"/>
    </source>
</evidence>
<organism evidence="1 2">
    <name type="scientific">Mycena metata</name>
    <dbReference type="NCBI Taxonomy" id="1033252"/>
    <lineage>
        <taxon>Eukaryota</taxon>
        <taxon>Fungi</taxon>
        <taxon>Dikarya</taxon>
        <taxon>Basidiomycota</taxon>
        <taxon>Agaricomycotina</taxon>
        <taxon>Agaricomycetes</taxon>
        <taxon>Agaricomycetidae</taxon>
        <taxon>Agaricales</taxon>
        <taxon>Marasmiineae</taxon>
        <taxon>Mycenaceae</taxon>
        <taxon>Mycena</taxon>
    </lineage>
</organism>
<dbReference type="Proteomes" id="UP001215598">
    <property type="component" value="Unassembled WGS sequence"/>
</dbReference>
<dbReference type="EMBL" id="JARKIB010000103">
    <property type="protein sequence ID" value="KAJ7740323.1"/>
    <property type="molecule type" value="Genomic_DNA"/>
</dbReference>
<sequence>MDIQARVPPALAALHNFILRHDSVEWEHILNVGLDDPTPGTRGEQADFGVLARGATTAQEKRRSELKRDQMAQAMWESYQQVLAERGENFAFE</sequence>
<proteinExistence type="predicted"/>
<name>A0AAD7ID48_9AGAR</name>
<protein>
    <submittedName>
        <fullName evidence="1">Uncharacterized protein</fullName>
    </submittedName>
</protein>
<evidence type="ECO:0000313" key="2">
    <source>
        <dbReference type="Proteomes" id="UP001215598"/>
    </source>
</evidence>
<comment type="caution">
    <text evidence="1">The sequence shown here is derived from an EMBL/GenBank/DDBJ whole genome shotgun (WGS) entry which is preliminary data.</text>
</comment>
<accession>A0AAD7ID48</accession>
<dbReference type="AlphaFoldDB" id="A0AAD7ID48"/>
<keyword evidence="2" id="KW-1185">Reference proteome</keyword>
<reference evidence="1" key="1">
    <citation type="submission" date="2023-03" db="EMBL/GenBank/DDBJ databases">
        <title>Massive genome expansion in bonnet fungi (Mycena s.s.) driven by repeated elements and novel gene families across ecological guilds.</title>
        <authorList>
            <consortium name="Lawrence Berkeley National Laboratory"/>
            <person name="Harder C.B."/>
            <person name="Miyauchi S."/>
            <person name="Viragh M."/>
            <person name="Kuo A."/>
            <person name="Thoen E."/>
            <person name="Andreopoulos B."/>
            <person name="Lu D."/>
            <person name="Skrede I."/>
            <person name="Drula E."/>
            <person name="Henrissat B."/>
            <person name="Morin E."/>
            <person name="Kohler A."/>
            <person name="Barry K."/>
            <person name="LaButti K."/>
            <person name="Morin E."/>
            <person name="Salamov A."/>
            <person name="Lipzen A."/>
            <person name="Mereny Z."/>
            <person name="Hegedus B."/>
            <person name="Baldrian P."/>
            <person name="Stursova M."/>
            <person name="Weitz H."/>
            <person name="Taylor A."/>
            <person name="Grigoriev I.V."/>
            <person name="Nagy L.G."/>
            <person name="Martin F."/>
            <person name="Kauserud H."/>
        </authorList>
    </citation>
    <scope>NUCLEOTIDE SEQUENCE</scope>
    <source>
        <strain evidence="1">CBHHK182m</strain>
    </source>
</reference>
<gene>
    <name evidence="1" type="ORF">B0H16DRAFT_1324502</name>
</gene>